<reference evidence="1 2" key="1">
    <citation type="submission" date="2018-09" db="EMBL/GenBank/DDBJ databases">
        <authorList>
            <person name="Postec A."/>
        </authorList>
    </citation>
    <scope>NUCLEOTIDE SEQUENCE [LARGE SCALE GENOMIC DNA]</scope>
    <source>
        <strain evidence="1">70B-A</strain>
    </source>
</reference>
<proteinExistence type="predicted"/>
<dbReference type="Proteomes" id="UP000279029">
    <property type="component" value="Chromosome"/>
</dbReference>
<dbReference type="RefSeq" id="WP_125138335.1">
    <property type="nucleotide sequence ID" value="NZ_LR130778.1"/>
</dbReference>
<gene>
    <name evidence="1" type="ORF">PATL70BA_3427</name>
</gene>
<dbReference type="InterPro" id="IPR010368">
    <property type="entry name" value="Com_YlbF"/>
</dbReference>
<protein>
    <recommendedName>
        <fullName evidence="3">YlbF family regulator</fullName>
    </recommendedName>
</protein>
<dbReference type="KEGG" id="cbar:PATL70BA_3427"/>
<evidence type="ECO:0008006" key="3">
    <source>
        <dbReference type="Google" id="ProtNLM"/>
    </source>
</evidence>
<dbReference type="OrthoDB" id="1766338at2"/>
<dbReference type="EMBL" id="LR130778">
    <property type="protein sequence ID" value="VDN49362.1"/>
    <property type="molecule type" value="Genomic_DNA"/>
</dbReference>
<dbReference type="AlphaFoldDB" id="A0A3P7S412"/>
<sequence>MNEDLKNETKAYIDRIKKTDAYVDYLNYKSILERQPELKAQVDAFRRKSFEIQAGHKYGYFNAYENLLNLRSQNNDLLNEAIVKSFLEAELKVSKMLTDILATFAEEVDFDLDFLQE</sequence>
<evidence type="ECO:0000313" key="2">
    <source>
        <dbReference type="Proteomes" id="UP000279029"/>
    </source>
</evidence>
<accession>A0A3P7S412</accession>
<keyword evidence="2" id="KW-1185">Reference proteome</keyword>
<dbReference type="SUPFAM" id="SSF158622">
    <property type="entry name" value="YheA/YmcA-like"/>
    <property type="match status" value="1"/>
</dbReference>
<dbReference type="Pfam" id="PF06133">
    <property type="entry name" value="Com_YlbF"/>
    <property type="match status" value="1"/>
</dbReference>
<dbReference type="Gene3D" id="1.20.1500.10">
    <property type="entry name" value="YheA/YmcA-like"/>
    <property type="match status" value="1"/>
</dbReference>
<name>A0A3P7S412_9FIRM</name>
<dbReference type="InterPro" id="IPR023378">
    <property type="entry name" value="YheA/YmcA-like_dom_sf"/>
</dbReference>
<organism evidence="1 2">
    <name type="scientific">Petrocella atlantisensis</name>
    <dbReference type="NCBI Taxonomy" id="2173034"/>
    <lineage>
        <taxon>Bacteria</taxon>
        <taxon>Bacillati</taxon>
        <taxon>Bacillota</taxon>
        <taxon>Clostridia</taxon>
        <taxon>Lachnospirales</taxon>
        <taxon>Vallitaleaceae</taxon>
        <taxon>Petrocella</taxon>
    </lineage>
</organism>
<evidence type="ECO:0000313" key="1">
    <source>
        <dbReference type="EMBL" id="VDN49362.1"/>
    </source>
</evidence>